<evidence type="ECO:0000313" key="3">
    <source>
        <dbReference type="EMBL" id="TEB04334.1"/>
    </source>
</evidence>
<sequence length="667" mass="75845">MYYFGKENWRTLERGIEKEWLVTNGIGGYASSTIVNLNTRKYHGLLVAAHNPPGFRVLHLTKLDERFQAGSCTYNLAANDNRSGFAEYGFIHLQQVSVEPLPTFTYSFGDITLVKTIFMAYGRNTTVIHYQARNGAEPAVLTLVPLVNCRGHHYITTQGEINFTQQLKEGGVSIKGREEIPPLLLSSSSGGYIPGDSWYAGMAYAAERERGENPYEDHYIPGRFEIPFAPGESKTFTVVASTEDIDNLDGEELLAAERRHLQGLARQAGYDDHLARRLVRAADAFIVERRSTGKKTVIAGYPWFADWGRDAMIALPGLALVTKRFDDAREVLLTFAKHRRRGLLPNAFFDGAREPVYNAVDASLWFVHAVYKYLNYTKDLDFVREQLYPVVKDIVHWYMTGTDFNIGMDSDGLISAGSPDIQLTWMDAKVDQWVVTPRHGKAVEINALWYNSVCILNMLSSMVGESPAYPELPARIKDNFIKCFWNEENHYLNDVITPDGPEDGLRPNQLMAVSLPYTMLTQEMGRSVVQRVWQELYLTYGIRSLSPFDERYQGVYLGDRLRRDGAYHQGTAWSWLIGPFITAYRRVNNYSPESRVQARRFILPFRDQLRDHGVGYISEIFDADEPAMPRGCIAQAWGVAEVLRALVEDVLEIQPIEETSQYRKTDW</sequence>
<name>A0A4Y7R5T7_9FIRM</name>
<dbReference type="Pfam" id="PF06202">
    <property type="entry name" value="GDE_C"/>
    <property type="match status" value="1"/>
</dbReference>
<evidence type="ECO:0000259" key="2">
    <source>
        <dbReference type="Pfam" id="PF12439"/>
    </source>
</evidence>
<dbReference type="InterPro" id="IPR032790">
    <property type="entry name" value="GDE_C"/>
</dbReference>
<gene>
    <name evidence="3" type="ORF">Psch_04060</name>
</gene>
<feature type="domain" description="Glycogen debranching enzyme C-terminal" evidence="1">
    <location>
        <begin position="281"/>
        <end position="644"/>
    </location>
</feature>
<dbReference type="AlphaFoldDB" id="A0A4Y7R5T7"/>
<keyword evidence="4" id="KW-1185">Reference proteome</keyword>
<dbReference type="InterPro" id="IPR010401">
    <property type="entry name" value="AGL/Gdb1"/>
</dbReference>
<reference evidence="3 4" key="1">
    <citation type="journal article" date="2018" name="Environ. Microbiol.">
        <title>Novel energy conservation strategies and behaviour of Pelotomaculum schinkii driving syntrophic propionate catabolism.</title>
        <authorList>
            <person name="Hidalgo-Ahumada C.A.P."/>
            <person name="Nobu M.K."/>
            <person name="Narihiro T."/>
            <person name="Tamaki H."/>
            <person name="Liu W.T."/>
            <person name="Kamagata Y."/>
            <person name="Stams A.J.M."/>
            <person name="Imachi H."/>
            <person name="Sousa D.Z."/>
        </authorList>
    </citation>
    <scope>NUCLEOTIDE SEQUENCE [LARGE SCALE GENOMIC DNA]</scope>
    <source>
        <strain evidence="3 4">HH</strain>
    </source>
</reference>
<evidence type="ECO:0000313" key="4">
    <source>
        <dbReference type="Proteomes" id="UP000298324"/>
    </source>
</evidence>
<comment type="caution">
    <text evidence="3">The sequence shown here is derived from an EMBL/GenBank/DDBJ whole genome shotgun (WGS) entry which is preliminary data.</text>
</comment>
<dbReference type="FunFam" id="1.50.10.10:FF:000073">
    <property type="entry name" value="Glycogen debranching enzyme, hypothetical (TreX-like)"/>
    <property type="match status" value="1"/>
</dbReference>
<dbReference type="Proteomes" id="UP000298324">
    <property type="component" value="Unassembled WGS sequence"/>
</dbReference>
<dbReference type="GO" id="GO:0005980">
    <property type="term" value="P:glycogen catabolic process"/>
    <property type="evidence" value="ECO:0007669"/>
    <property type="project" value="InterPro"/>
</dbReference>
<proteinExistence type="predicted"/>
<accession>A0A4Y7R5T7</accession>
<dbReference type="Gene3D" id="1.50.10.10">
    <property type="match status" value="1"/>
</dbReference>
<protein>
    <submittedName>
        <fullName evidence="3">Amylo-alpha-1,6-glucosidase</fullName>
    </submittedName>
</protein>
<dbReference type="PANTHER" id="PTHR10569">
    <property type="entry name" value="GLYCOGEN DEBRANCHING ENZYME"/>
    <property type="match status" value="1"/>
</dbReference>
<dbReference type="RefSeq" id="WP_190259482.1">
    <property type="nucleotide sequence ID" value="NZ_QFGA01000004.1"/>
</dbReference>
<dbReference type="GO" id="GO:0004135">
    <property type="term" value="F:amylo-alpha-1,6-glucosidase activity"/>
    <property type="evidence" value="ECO:0007669"/>
    <property type="project" value="InterPro"/>
</dbReference>
<dbReference type="NCBIfam" id="TIGR01561">
    <property type="entry name" value="gde_arch"/>
    <property type="match status" value="1"/>
</dbReference>
<dbReference type="Pfam" id="PF12439">
    <property type="entry name" value="GDE_N"/>
    <property type="match status" value="1"/>
</dbReference>
<organism evidence="3 4">
    <name type="scientific">Pelotomaculum schinkii</name>
    <dbReference type="NCBI Taxonomy" id="78350"/>
    <lineage>
        <taxon>Bacteria</taxon>
        <taxon>Bacillati</taxon>
        <taxon>Bacillota</taxon>
        <taxon>Clostridia</taxon>
        <taxon>Eubacteriales</taxon>
        <taxon>Desulfotomaculaceae</taxon>
        <taxon>Pelotomaculum</taxon>
    </lineage>
</organism>
<dbReference type="InterPro" id="IPR012341">
    <property type="entry name" value="6hp_glycosidase-like_sf"/>
</dbReference>
<dbReference type="InterPro" id="IPR008928">
    <property type="entry name" value="6-hairpin_glycosidase_sf"/>
</dbReference>
<dbReference type="InterPro" id="IPR024742">
    <property type="entry name" value="Glycogen_debranch_N"/>
</dbReference>
<feature type="domain" description="Glycogen debranching enzyme bacterial and archaeal type N-terminal" evidence="2">
    <location>
        <begin position="18"/>
        <end position="235"/>
    </location>
</feature>
<dbReference type="EMBL" id="QFGA01000004">
    <property type="protein sequence ID" value="TEB04334.1"/>
    <property type="molecule type" value="Genomic_DNA"/>
</dbReference>
<dbReference type="SUPFAM" id="SSF48208">
    <property type="entry name" value="Six-hairpin glycosidases"/>
    <property type="match status" value="1"/>
</dbReference>
<dbReference type="PANTHER" id="PTHR10569:SF2">
    <property type="entry name" value="GLYCOGEN DEBRANCHING ENZYME"/>
    <property type="match status" value="1"/>
</dbReference>
<evidence type="ECO:0000259" key="1">
    <source>
        <dbReference type="Pfam" id="PF06202"/>
    </source>
</evidence>
<dbReference type="InterPro" id="IPR006451">
    <property type="entry name" value="Glycogen_debranch_arc"/>
</dbReference>
<dbReference type="GO" id="GO:0004134">
    <property type="term" value="F:4-alpha-glucanotransferase activity"/>
    <property type="evidence" value="ECO:0007669"/>
    <property type="project" value="InterPro"/>
</dbReference>